<keyword evidence="13" id="KW-0902">Two-component regulatory system</keyword>
<evidence type="ECO:0000256" key="2">
    <source>
        <dbReference type="ARBA" id="ARBA00004429"/>
    </source>
</evidence>
<dbReference type="GO" id="GO:0005524">
    <property type="term" value="F:ATP binding"/>
    <property type="evidence" value="ECO:0007669"/>
    <property type="project" value="UniProtKB-KW"/>
</dbReference>
<dbReference type="Pfam" id="PF02518">
    <property type="entry name" value="HATPase_c"/>
    <property type="match status" value="1"/>
</dbReference>
<proteinExistence type="predicted"/>
<dbReference type="SUPFAM" id="SSF47384">
    <property type="entry name" value="Homodimeric domain of signal transducing histidine kinase"/>
    <property type="match status" value="1"/>
</dbReference>
<evidence type="ECO:0000256" key="12">
    <source>
        <dbReference type="ARBA" id="ARBA00022989"/>
    </source>
</evidence>
<dbReference type="OrthoDB" id="9804645at2"/>
<dbReference type="SMART" id="SM00388">
    <property type="entry name" value="HisKA"/>
    <property type="match status" value="1"/>
</dbReference>
<evidence type="ECO:0000259" key="16">
    <source>
        <dbReference type="PROSITE" id="PS50109"/>
    </source>
</evidence>
<evidence type="ECO:0000259" key="17">
    <source>
        <dbReference type="PROSITE" id="PS50885"/>
    </source>
</evidence>
<dbReference type="InterPro" id="IPR003661">
    <property type="entry name" value="HisK_dim/P_dom"/>
</dbReference>
<evidence type="ECO:0000256" key="8">
    <source>
        <dbReference type="ARBA" id="ARBA00022692"/>
    </source>
</evidence>
<evidence type="ECO:0000313" key="19">
    <source>
        <dbReference type="Proteomes" id="UP000270626"/>
    </source>
</evidence>
<dbReference type="EMBL" id="RBXP01000017">
    <property type="protein sequence ID" value="RKT50749.1"/>
    <property type="molecule type" value="Genomic_DNA"/>
</dbReference>
<dbReference type="AlphaFoldDB" id="A0A495VMY2"/>
<dbReference type="InterPro" id="IPR003594">
    <property type="entry name" value="HATPase_dom"/>
</dbReference>
<dbReference type="EC" id="2.7.13.3" evidence="3"/>
<keyword evidence="12 15" id="KW-1133">Transmembrane helix</keyword>
<evidence type="ECO:0000256" key="10">
    <source>
        <dbReference type="ARBA" id="ARBA00022777"/>
    </source>
</evidence>
<dbReference type="GO" id="GO:0000155">
    <property type="term" value="F:phosphorelay sensor kinase activity"/>
    <property type="evidence" value="ECO:0007669"/>
    <property type="project" value="InterPro"/>
</dbReference>
<keyword evidence="9" id="KW-0547">Nucleotide-binding</keyword>
<dbReference type="Gene3D" id="1.10.287.130">
    <property type="match status" value="1"/>
</dbReference>
<evidence type="ECO:0000256" key="6">
    <source>
        <dbReference type="ARBA" id="ARBA00022553"/>
    </source>
</evidence>
<feature type="transmembrane region" description="Helical" evidence="15">
    <location>
        <begin position="163"/>
        <end position="182"/>
    </location>
</feature>
<dbReference type="GO" id="GO:0005886">
    <property type="term" value="C:plasma membrane"/>
    <property type="evidence" value="ECO:0007669"/>
    <property type="project" value="UniProtKB-SubCell"/>
</dbReference>
<name>A0A495VMY2_9RHOO</name>
<dbReference type="SUPFAM" id="SSF158472">
    <property type="entry name" value="HAMP domain-like"/>
    <property type="match status" value="1"/>
</dbReference>
<keyword evidence="7" id="KW-0808">Transferase</keyword>
<evidence type="ECO:0000256" key="1">
    <source>
        <dbReference type="ARBA" id="ARBA00000085"/>
    </source>
</evidence>
<sequence length="446" mass="48733">MTRRRLSLTTQLIGLLVCGLLATNLIAMLVDDKTYGDIPPLEKKQAIERLTVAWRLLEKCAGCDIDALLDGLNHGQASFALLAANPLAEHTMNAGEAALAAQIERSGGIPENSVRIRQSWQHAWPLTSLAEADSELTAVLRRGDRWLTATQRTSVFNRWWRPLLFALPASVLPVLLLVAVFARRLLRPLGELEAAASRISQGQAIAPLAARGPREIHSLIEAFNSMQDSLARHIRDKTHMLAAISHDLRTPITSLRLRAELLADGPDKAGIIRTLLQLQGMVDEVLTFLRDDAASEARRHLDLSLLLAGIAAQRRQMRQPVDFLGPLKCPFTGYPLALTRAVDNLLDNALRYGSRAELSLQIADGHLRIGVTDDGPGIPDEWRERVFEPFVRIDRERSSSHGVGLGLSIVRACVQRHGGTITLSNRPGGGLDAGITLPLTVDAPAP</sequence>
<keyword evidence="19" id="KW-1185">Reference proteome</keyword>
<keyword evidence="8 15" id="KW-0812">Transmembrane</keyword>
<feature type="domain" description="HAMP" evidence="17">
    <location>
        <begin position="183"/>
        <end position="235"/>
    </location>
</feature>
<comment type="caution">
    <text evidence="18">The sequence shown here is derived from an EMBL/GenBank/DDBJ whole genome shotgun (WGS) entry which is preliminary data.</text>
</comment>
<evidence type="ECO:0000256" key="14">
    <source>
        <dbReference type="ARBA" id="ARBA00023136"/>
    </source>
</evidence>
<accession>A0A495VMY2</accession>
<dbReference type="Pfam" id="PF00512">
    <property type="entry name" value="HisKA"/>
    <property type="match status" value="1"/>
</dbReference>
<dbReference type="PROSITE" id="PS50109">
    <property type="entry name" value="HIS_KIN"/>
    <property type="match status" value="1"/>
</dbReference>
<evidence type="ECO:0000256" key="13">
    <source>
        <dbReference type="ARBA" id="ARBA00023012"/>
    </source>
</evidence>
<evidence type="ECO:0000256" key="11">
    <source>
        <dbReference type="ARBA" id="ARBA00022840"/>
    </source>
</evidence>
<comment type="subcellular location">
    <subcellularLocation>
        <location evidence="2">Cell inner membrane</location>
        <topology evidence="2">Multi-pass membrane protein</topology>
    </subcellularLocation>
</comment>
<dbReference type="PANTHER" id="PTHR44936:SF5">
    <property type="entry name" value="SENSOR HISTIDINE KINASE ENVZ"/>
    <property type="match status" value="1"/>
</dbReference>
<evidence type="ECO:0000256" key="4">
    <source>
        <dbReference type="ARBA" id="ARBA00022475"/>
    </source>
</evidence>
<dbReference type="PROSITE" id="PS50885">
    <property type="entry name" value="HAMP"/>
    <property type="match status" value="1"/>
</dbReference>
<gene>
    <name evidence="18" type="ORF">DFR40_2684</name>
</gene>
<dbReference type="InterPro" id="IPR036890">
    <property type="entry name" value="HATPase_C_sf"/>
</dbReference>
<evidence type="ECO:0000256" key="3">
    <source>
        <dbReference type="ARBA" id="ARBA00012438"/>
    </source>
</evidence>
<dbReference type="Gene3D" id="3.30.565.10">
    <property type="entry name" value="Histidine kinase-like ATPase, C-terminal domain"/>
    <property type="match status" value="1"/>
</dbReference>
<organism evidence="18 19">
    <name type="scientific">Azonexus fungiphilus</name>
    <dbReference type="NCBI Taxonomy" id="146940"/>
    <lineage>
        <taxon>Bacteria</taxon>
        <taxon>Pseudomonadati</taxon>
        <taxon>Pseudomonadota</taxon>
        <taxon>Betaproteobacteria</taxon>
        <taxon>Rhodocyclales</taxon>
        <taxon>Azonexaceae</taxon>
        <taxon>Azonexus</taxon>
    </lineage>
</organism>
<dbReference type="CDD" id="cd06225">
    <property type="entry name" value="HAMP"/>
    <property type="match status" value="1"/>
</dbReference>
<keyword evidence="4" id="KW-1003">Cell membrane</keyword>
<dbReference type="RefSeq" id="WP_121458976.1">
    <property type="nucleotide sequence ID" value="NZ_RBXP01000017.1"/>
</dbReference>
<dbReference type="Gene3D" id="1.10.8.500">
    <property type="entry name" value="HAMP domain in histidine kinase"/>
    <property type="match status" value="1"/>
</dbReference>
<keyword evidence="11" id="KW-0067">ATP-binding</keyword>
<evidence type="ECO:0000256" key="9">
    <source>
        <dbReference type="ARBA" id="ARBA00022741"/>
    </source>
</evidence>
<dbReference type="InterPro" id="IPR050980">
    <property type="entry name" value="2C_sensor_his_kinase"/>
</dbReference>
<dbReference type="Pfam" id="PF00672">
    <property type="entry name" value="HAMP"/>
    <property type="match status" value="1"/>
</dbReference>
<keyword evidence="6" id="KW-0597">Phosphoprotein</keyword>
<evidence type="ECO:0000313" key="18">
    <source>
        <dbReference type="EMBL" id="RKT50749.1"/>
    </source>
</evidence>
<evidence type="ECO:0000256" key="15">
    <source>
        <dbReference type="SAM" id="Phobius"/>
    </source>
</evidence>
<keyword evidence="14 15" id="KW-0472">Membrane</keyword>
<dbReference type="SUPFAM" id="SSF55874">
    <property type="entry name" value="ATPase domain of HSP90 chaperone/DNA topoisomerase II/histidine kinase"/>
    <property type="match status" value="1"/>
</dbReference>
<evidence type="ECO:0000256" key="5">
    <source>
        <dbReference type="ARBA" id="ARBA00022519"/>
    </source>
</evidence>
<dbReference type="PANTHER" id="PTHR44936">
    <property type="entry name" value="SENSOR PROTEIN CREC"/>
    <property type="match status" value="1"/>
</dbReference>
<feature type="domain" description="Histidine kinase" evidence="16">
    <location>
        <begin position="243"/>
        <end position="441"/>
    </location>
</feature>
<dbReference type="InterPro" id="IPR004358">
    <property type="entry name" value="Sig_transdc_His_kin-like_C"/>
</dbReference>
<dbReference type="PRINTS" id="PR00344">
    <property type="entry name" value="BCTRLSENSOR"/>
</dbReference>
<keyword evidence="10 18" id="KW-0418">Kinase</keyword>
<reference evidence="18 19" key="1">
    <citation type="submission" date="2018-10" db="EMBL/GenBank/DDBJ databases">
        <title>Genomic Encyclopedia of Type Strains, Phase IV (KMG-IV): sequencing the most valuable type-strain genomes for metagenomic binning, comparative biology and taxonomic classification.</title>
        <authorList>
            <person name="Goeker M."/>
        </authorList>
    </citation>
    <scope>NUCLEOTIDE SEQUENCE [LARGE SCALE GENOMIC DNA]</scope>
    <source>
        <strain evidence="18 19">DSM 23841</strain>
    </source>
</reference>
<dbReference type="SMART" id="SM00304">
    <property type="entry name" value="HAMP"/>
    <property type="match status" value="1"/>
</dbReference>
<dbReference type="CDD" id="cd00075">
    <property type="entry name" value="HATPase"/>
    <property type="match status" value="1"/>
</dbReference>
<dbReference type="CDD" id="cd00082">
    <property type="entry name" value="HisKA"/>
    <property type="match status" value="1"/>
</dbReference>
<dbReference type="InterPro" id="IPR036097">
    <property type="entry name" value="HisK_dim/P_sf"/>
</dbReference>
<keyword evidence="5" id="KW-0997">Cell inner membrane</keyword>
<dbReference type="SMART" id="SM00387">
    <property type="entry name" value="HATPase_c"/>
    <property type="match status" value="1"/>
</dbReference>
<dbReference type="Proteomes" id="UP000270626">
    <property type="component" value="Unassembled WGS sequence"/>
</dbReference>
<protein>
    <recommendedName>
        <fullName evidence="3">histidine kinase</fullName>
        <ecNumber evidence="3">2.7.13.3</ecNumber>
    </recommendedName>
</protein>
<dbReference type="InterPro" id="IPR005467">
    <property type="entry name" value="His_kinase_dom"/>
</dbReference>
<dbReference type="InterPro" id="IPR003660">
    <property type="entry name" value="HAMP_dom"/>
</dbReference>
<comment type="catalytic activity">
    <reaction evidence="1">
        <text>ATP + protein L-histidine = ADP + protein N-phospho-L-histidine.</text>
        <dbReference type="EC" id="2.7.13.3"/>
    </reaction>
</comment>
<evidence type="ECO:0000256" key="7">
    <source>
        <dbReference type="ARBA" id="ARBA00022679"/>
    </source>
</evidence>